<dbReference type="AlphaFoldDB" id="X0VSK5"/>
<dbReference type="Gene3D" id="3.40.190.10">
    <property type="entry name" value="Periplasmic binding protein-like II"/>
    <property type="match status" value="1"/>
</dbReference>
<proteinExistence type="predicted"/>
<name>X0VSK5_9ZZZZ</name>
<evidence type="ECO:0008006" key="2">
    <source>
        <dbReference type="Google" id="ProtNLM"/>
    </source>
</evidence>
<comment type="caution">
    <text evidence="1">The sequence shown here is derived from an EMBL/GenBank/DDBJ whole genome shotgun (WGS) entry which is preliminary data.</text>
</comment>
<protein>
    <recommendedName>
        <fullName evidence="2">SsuA/THI5-like domain-containing protein</fullName>
    </recommendedName>
</protein>
<gene>
    <name evidence="1" type="ORF">S01H1_60538</name>
</gene>
<feature type="non-terminal residue" evidence="1">
    <location>
        <position position="1"/>
    </location>
</feature>
<accession>X0VSK5</accession>
<organism evidence="1">
    <name type="scientific">marine sediment metagenome</name>
    <dbReference type="NCBI Taxonomy" id="412755"/>
    <lineage>
        <taxon>unclassified sequences</taxon>
        <taxon>metagenomes</taxon>
        <taxon>ecological metagenomes</taxon>
    </lineage>
</organism>
<dbReference type="EMBL" id="BARS01039655">
    <property type="protein sequence ID" value="GAG21414.1"/>
    <property type="molecule type" value="Genomic_DNA"/>
</dbReference>
<sequence>PELVTASQKYLSMQYKGDSTKWGTMDKSIWDNFSDWMFENDLLQGRLSSDMAFTNEFLPN</sequence>
<reference evidence="1" key="1">
    <citation type="journal article" date="2014" name="Front. Microbiol.">
        <title>High frequency of phylogenetically diverse reductive dehalogenase-homologous genes in deep subseafloor sedimentary metagenomes.</title>
        <authorList>
            <person name="Kawai M."/>
            <person name="Futagami T."/>
            <person name="Toyoda A."/>
            <person name="Takaki Y."/>
            <person name="Nishi S."/>
            <person name="Hori S."/>
            <person name="Arai W."/>
            <person name="Tsubouchi T."/>
            <person name="Morono Y."/>
            <person name="Uchiyama I."/>
            <person name="Ito T."/>
            <person name="Fujiyama A."/>
            <person name="Inagaki F."/>
            <person name="Takami H."/>
        </authorList>
    </citation>
    <scope>NUCLEOTIDE SEQUENCE</scope>
    <source>
        <strain evidence="1">Expedition CK06-06</strain>
    </source>
</reference>
<evidence type="ECO:0000313" key="1">
    <source>
        <dbReference type="EMBL" id="GAG21414.1"/>
    </source>
</evidence>